<feature type="transmembrane region" description="Helical" evidence="10">
    <location>
        <begin position="30"/>
        <end position="47"/>
    </location>
</feature>
<evidence type="ECO:0000256" key="1">
    <source>
        <dbReference type="ARBA" id="ARBA00004651"/>
    </source>
</evidence>
<evidence type="ECO:0000256" key="10">
    <source>
        <dbReference type="SAM" id="Phobius"/>
    </source>
</evidence>
<dbReference type="InterPro" id="IPR051085">
    <property type="entry name" value="MB_O-acyltransferase"/>
</dbReference>
<feature type="transmembrane region" description="Helical" evidence="10">
    <location>
        <begin position="140"/>
        <end position="156"/>
    </location>
</feature>
<comment type="function">
    <text evidence="9">O-acyltransferase that catalyzes D-alanylation of both teichoic acid and lipoteichoic acid (LTA). D-alanylation of LTA plays an important role in modulating the properties of the cell wall in Gram-positive bacteria, influencing the net charge of the cell wall. Catalyzes D-alanylation from DltC carrier protein.</text>
</comment>
<keyword evidence="4 9" id="KW-0808">Transferase</keyword>
<comment type="caution">
    <text evidence="11">The sequence shown here is derived from an EMBL/GenBank/DDBJ whole genome shotgun (WGS) entry which is preliminary data.</text>
</comment>
<dbReference type="GO" id="GO:0005886">
    <property type="term" value="C:plasma membrane"/>
    <property type="evidence" value="ECO:0007669"/>
    <property type="project" value="UniProtKB-SubCell"/>
</dbReference>
<dbReference type="Pfam" id="PF03062">
    <property type="entry name" value="MBOAT"/>
    <property type="match status" value="1"/>
</dbReference>
<protein>
    <recommendedName>
        <fullName evidence="9">Teichoic acid D-alanyltransferase</fullName>
        <ecNumber evidence="9">2.3.1.-</ecNumber>
    </recommendedName>
</protein>
<evidence type="ECO:0000313" key="12">
    <source>
        <dbReference type="Proteomes" id="UP000682134"/>
    </source>
</evidence>
<dbReference type="PANTHER" id="PTHR13285:SF23">
    <property type="entry name" value="TEICHOIC ACID D-ALANYLTRANSFERASE"/>
    <property type="match status" value="1"/>
</dbReference>
<feature type="transmembrane region" description="Helical" evidence="10">
    <location>
        <begin position="354"/>
        <end position="377"/>
    </location>
</feature>
<dbReference type="Proteomes" id="UP000682134">
    <property type="component" value="Unassembled WGS sequence"/>
</dbReference>
<comment type="pathway">
    <text evidence="9">Cell wall biogenesis; lipoteichoic acid biosynthesis.</text>
</comment>
<dbReference type="InterPro" id="IPR024194">
    <property type="entry name" value="Ac/AlaTfrase_AlgI/DltB"/>
</dbReference>
<feature type="transmembrane region" description="Helical" evidence="10">
    <location>
        <begin position="6"/>
        <end position="25"/>
    </location>
</feature>
<evidence type="ECO:0000256" key="9">
    <source>
        <dbReference type="PIRNR" id="PIRNR016636"/>
    </source>
</evidence>
<keyword evidence="6 10" id="KW-1133">Transmembrane helix</keyword>
<dbReference type="GO" id="GO:0016746">
    <property type="term" value="F:acyltransferase activity"/>
    <property type="evidence" value="ECO:0007669"/>
    <property type="project" value="UniProtKB-KW"/>
</dbReference>
<keyword evidence="12" id="KW-1185">Reference proteome</keyword>
<comment type="similarity">
    <text evidence="2 9">Belongs to the membrane-bound acyltransferase family.</text>
</comment>
<dbReference type="NCBIfam" id="TIGR04091">
    <property type="entry name" value="LTA_dltB"/>
    <property type="match status" value="1"/>
</dbReference>
<dbReference type="RefSeq" id="WP_209405436.1">
    <property type="nucleotide sequence ID" value="NZ_JAGIYQ010000006.1"/>
</dbReference>
<comment type="subcellular location">
    <subcellularLocation>
        <location evidence="1">Cell membrane</location>
        <topology evidence="1">Multi-pass membrane protein</topology>
    </subcellularLocation>
</comment>
<reference evidence="11" key="1">
    <citation type="submission" date="2021-04" db="EMBL/GenBank/DDBJ databases">
        <title>Genome seq and assembly of Bacillus sp.</title>
        <authorList>
            <person name="Chhetri G."/>
        </authorList>
    </citation>
    <scope>NUCLEOTIDE SEQUENCE</scope>
    <source>
        <strain evidence="11">RG28</strain>
    </source>
</reference>
<dbReference type="PANTHER" id="PTHR13285">
    <property type="entry name" value="ACYLTRANSFERASE"/>
    <property type="match status" value="1"/>
</dbReference>
<feature type="transmembrane region" description="Helical" evidence="10">
    <location>
        <begin position="301"/>
        <end position="319"/>
    </location>
</feature>
<evidence type="ECO:0000256" key="7">
    <source>
        <dbReference type="ARBA" id="ARBA00023136"/>
    </source>
</evidence>
<feature type="transmembrane region" description="Helical" evidence="10">
    <location>
        <begin position="325"/>
        <end position="342"/>
    </location>
</feature>
<evidence type="ECO:0000256" key="8">
    <source>
        <dbReference type="ARBA" id="ARBA00023315"/>
    </source>
</evidence>
<feature type="transmembrane region" description="Helical" evidence="10">
    <location>
        <begin position="81"/>
        <end position="96"/>
    </location>
</feature>
<proteinExistence type="inferred from homology"/>
<evidence type="ECO:0000256" key="6">
    <source>
        <dbReference type="ARBA" id="ARBA00022989"/>
    </source>
</evidence>
<feature type="transmembrane region" description="Helical" evidence="10">
    <location>
        <begin position="102"/>
        <end position="119"/>
    </location>
</feature>
<dbReference type="PIRSF" id="PIRSF016636">
    <property type="entry name" value="AlgI_DltB"/>
    <property type="match status" value="1"/>
</dbReference>
<evidence type="ECO:0000256" key="2">
    <source>
        <dbReference type="ARBA" id="ARBA00010323"/>
    </source>
</evidence>
<evidence type="ECO:0000313" key="11">
    <source>
        <dbReference type="EMBL" id="MBP0725647.1"/>
    </source>
</evidence>
<gene>
    <name evidence="11" type="primary">dltB</name>
    <name evidence="11" type="ORF">J5Y03_10740</name>
</gene>
<sequence>MTPYGNLLYFLMLAVLFLPIVIYGLKGKKLPIYSTIVGWALIILIFVNQTTQLIFFLCFTVFQLGLVLFYQKYRVHKNQSVTFYSVILLALLPLILTKIQPYLFSFTLFGFLGISYVTFKTVQILIEMRDGQIKDMTPLQFLRFFLFFPTFTSGPIDRFRRFEKDVEKHYVEGEYKELLYTAIQLIFRGFFYKYIIAHILDVYVISNVYLNENLFIYKLIYMYAYSFYLFFDFAGYSAFAIGVSYLLGIKTPPNFNKPFLSKNIKDFWNRWHMTLSFWFRDYVFMRLVFLIRKKKWIQNRYTISYIGYLSLFLLMGIWHGLALHYIVYGLYQAVLIISYDLYERKIKSKKWIKSSVFTDALAILITFHFICFGFLIFSGRLF</sequence>
<feature type="transmembrane region" description="Helical" evidence="10">
    <location>
        <begin position="222"/>
        <end position="247"/>
    </location>
</feature>
<dbReference type="InterPro" id="IPR004299">
    <property type="entry name" value="MBOAT_fam"/>
</dbReference>
<keyword evidence="8 9" id="KW-0012">Acyltransferase</keyword>
<keyword evidence="7 9" id="KW-0472">Membrane</keyword>
<name>A0A940NRG9_9BACI</name>
<organism evidence="11 12">
    <name type="scientific">Gottfriedia endophytica</name>
    <dbReference type="NCBI Taxonomy" id="2820819"/>
    <lineage>
        <taxon>Bacteria</taxon>
        <taxon>Bacillati</taxon>
        <taxon>Bacillota</taxon>
        <taxon>Bacilli</taxon>
        <taxon>Bacillales</taxon>
        <taxon>Bacillaceae</taxon>
        <taxon>Gottfriedia</taxon>
    </lineage>
</organism>
<accession>A0A940NRG9</accession>
<dbReference type="EMBL" id="JAGIYQ010000006">
    <property type="protein sequence ID" value="MBP0725647.1"/>
    <property type="molecule type" value="Genomic_DNA"/>
</dbReference>
<dbReference type="AlphaFoldDB" id="A0A940NRG9"/>
<keyword evidence="3 9" id="KW-1003">Cell membrane</keyword>
<evidence type="ECO:0000256" key="5">
    <source>
        <dbReference type="ARBA" id="ARBA00022692"/>
    </source>
</evidence>
<dbReference type="EC" id="2.3.1.-" evidence="9"/>
<evidence type="ECO:0000256" key="3">
    <source>
        <dbReference type="ARBA" id="ARBA00022475"/>
    </source>
</evidence>
<dbReference type="InterPro" id="IPR024024">
    <property type="entry name" value="DltB"/>
</dbReference>
<dbReference type="GO" id="GO:0070395">
    <property type="term" value="P:lipoteichoic acid biosynthetic process"/>
    <property type="evidence" value="ECO:0007669"/>
    <property type="project" value="UniProtKB-UniRule"/>
</dbReference>
<feature type="transmembrane region" description="Helical" evidence="10">
    <location>
        <begin position="191"/>
        <end position="210"/>
    </location>
</feature>
<dbReference type="PIRSF" id="PIRSF500216">
    <property type="entry name" value="DltB"/>
    <property type="match status" value="1"/>
</dbReference>
<keyword evidence="5 10" id="KW-0812">Transmembrane</keyword>
<feature type="transmembrane region" description="Helical" evidence="10">
    <location>
        <begin position="53"/>
        <end position="69"/>
    </location>
</feature>
<evidence type="ECO:0000256" key="4">
    <source>
        <dbReference type="ARBA" id="ARBA00022679"/>
    </source>
</evidence>